<feature type="chain" id="PRO_5043359694" evidence="1">
    <location>
        <begin position="32"/>
        <end position="156"/>
    </location>
</feature>
<evidence type="ECO:0000313" key="2">
    <source>
        <dbReference type="EMBL" id="CAK7350296.1"/>
    </source>
</evidence>
<comment type="caution">
    <text evidence="2">The sequence shown here is derived from an EMBL/GenBank/DDBJ whole genome shotgun (WGS) entry which is preliminary data.</text>
</comment>
<dbReference type="Proteomes" id="UP001314170">
    <property type="component" value="Unassembled WGS sequence"/>
</dbReference>
<gene>
    <name evidence="2" type="ORF">DCAF_LOCUS23024</name>
</gene>
<organism evidence="2 3">
    <name type="scientific">Dovyalis caffra</name>
    <dbReference type="NCBI Taxonomy" id="77055"/>
    <lineage>
        <taxon>Eukaryota</taxon>
        <taxon>Viridiplantae</taxon>
        <taxon>Streptophyta</taxon>
        <taxon>Embryophyta</taxon>
        <taxon>Tracheophyta</taxon>
        <taxon>Spermatophyta</taxon>
        <taxon>Magnoliopsida</taxon>
        <taxon>eudicotyledons</taxon>
        <taxon>Gunneridae</taxon>
        <taxon>Pentapetalae</taxon>
        <taxon>rosids</taxon>
        <taxon>fabids</taxon>
        <taxon>Malpighiales</taxon>
        <taxon>Salicaceae</taxon>
        <taxon>Flacourtieae</taxon>
        <taxon>Dovyalis</taxon>
    </lineage>
</organism>
<name>A0AAV1SIT3_9ROSI</name>
<accession>A0AAV1SIT3</accession>
<keyword evidence="1" id="KW-0732">Signal</keyword>
<keyword evidence="3" id="KW-1185">Reference proteome</keyword>
<dbReference type="EMBL" id="CAWUPB010001184">
    <property type="protein sequence ID" value="CAK7350296.1"/>
    <property type="molecule type" value="Genomic_DNA"/>
</dbReference>
<dbReference type="AlphaFoldDB" id="A0AAV1SIT3"/>
<protein>
    <submittedName>
        <fullName evidence="2">Uncharacterized protein</fullName>
    </submittedName>
</protein>
<evidence type="ECO:0000256" key="1">
    <source>
        <dbReference type="SAM" id="SignalP"/>
    </source>
</evidence>
<sequence length="156" mass="18198">MEPQNFKIFTSTAKTLLQLLLICLLQQITTAKLIDQEIIWYPKDEGRDAAKTLSIKPFTPHDAFMFDPRSILDDHDLMVSHSKESLSFDENLRLWKSQGTLMQKSKKKSPHFSQDVVSKADRKREKKVWFYNGPPSHIASSSLSNLRFLYKYFEND</sequence>
<proteinExistence type="predicted"/>
<evidence type="ECO:0000313" key="3">
    <source>
        <dbReference type="Proteomes" id="UP001314170"/>
    </source>
</evidence>
<feature type="signal peptide" evidence="1">
    <location>
        <begin position="1"/>
        <end position="31"/>
    </location>
</feature>
<reference evidence="2 3" key="1">
    <citation type="submission" date="2024-01" db="EMBL/GenBank/DDBJ databases">
        <authorList>
            <person name="Waweru B."/>
        </authorList>
    </citation>
    <scope>NUCLEOTIDE SEQUENCE [LARGE SCALE GENOMIC DNA]</scope>
</reference>